<comment type="caution">
    <text evidence="2">The sequence shown here is derived from an EMBL/GenBank/DDBJ whole genome shotgun (WGS) entry which is preliminary data.</text>
</comment>
<keyword evidence="1" id="KW-0732">Signal</keyword>
<dbReference type="Gene3D" id="3.30.110.170">
    <property type="entry name" value="Protein of unknown function (DUF541), domain 1"/>
    <property type="match status" value="1"/>
</dbReference>
<dbReference type="Gene3D" id="3.30.70.2970">
    <property type="entry name" value="Protein of unknown function (DUF541), domain 2"/>
    <property type="match status" value="1"/>
</dbReference>
<accession>A0A7Y8Y000</accession>
<name>A0A7Y8Y000_9FLAO</name>
<protein>
    <submittedName>
        <fullName evidence="2">SIMPL domain-containing protein</fullName>
    </submittedName>
</protein>
<dbReference type="RefSeq" id="WP_176004697.1">
    <property type="nucleotide sequence ID" value="NZ_JABWMI010000005.1"/>
</dbReference>
<feature type="signal peptide" evidence="1">
    <location>
        <begin position="1"/>
        <end position="18"/>
    </location>
</feature>
<evidence type="ECO:0000313" key="3">
    <source>
        <dbReference type="Proteomes" id="UP000535020"/>
    </source>
</evidence>
<organism evidence="2 3">
    <name type="scientific">Flavobacterium agri</name>
    <dbReference type="NCBI Taxonomy" id="2743471"/>
    <lineage>
        <taxon>Bacteria</taxon>
        <taxon>Pseudomonadati</taxon>
        <taxon>Bacteroidota</taxon>
        <taxon>Flavobacteriia</taxon>
        <taxon>Flavobacteriales</taxon>
        <taxon>Flavobacteriaceae</taxon>
        <taxon>Flavobacterium</taxon>
    </lineage>
</organism>
<evidence type="ECO:0000256" key="1">
    <source>
        <dbReference type="SAM" id="SignalP"/>
    </source>
</evidence>
<dbReference type="GO" id="GO:0006974">
    <property type="term" value="P:DNA damage response"/>
    <property type="evidence" value="ECO:0007669"/>
    <property type="project" value="TreeGrafter"/>
</dbReference>
<gene>
    <name evidence="2" type="ORF">HZF10_03015</name>
</gene>
<dbReference type="InterPro" id="IPR007497">
    <property type="entry name" value="SIMPL/DUF541"/>
</dbReference>
<dbReference type="Pfam" id="PF04402">
    <property type="entry name" value="SIMPL"/>
    <property type="match status" value="1"/>
</dbReference>
<dbReference type="Proteomes" id="UP000535020">
    <property type="component" value="Unassembled WGS sequence"/>
</dbReference>
<dbReference type="PANTHER" id="PTHR34387:SF1">
    <property type="entry name" value="PERIPLASMIC IMMUNOGENIC PROTEIN"/>
    <property type="match status" value="1"/>
</dbReference>
<sequence length="231" mass="25684">MKKFFLLSAVLVSMAATSQIQVVDQKPQINVSGEGKVKVTPDQAHISIGIENKGANATEIKKQNDLTTEKVIQFLKKFNLPKGDVQTQKVSLTPQYDYDKKKYSYIANQTIVIFLRNLDKYDELMSGLVDTGINRVNYINFESSKEEQFKSDARKLAMQDAKRKADDYVSVLTQKVGKALMVNDNTQIIYPRAEKFMAMANADAMAGGAPETLAIGEIEVTANVSVSFLLD</sequence>
<keyword evidence="3" id="KW-1185">Reference proteome</keyword>
<dbReference type="InterPro" id="IPR052022">
    <property type="entry name" value="26kDa_periplasmic_antigen"/>
</dbReference>
<dbReference type="PANTHER" id="PTHR34387">
    <property type="entry name" value="SLR1258 PROTEIN"/>
    <property type="match status" value="1"/>
</dbReference>
<feature type="chain" id="PRO_5031418995" evidence="1">
    <location>
        <begin position="19"/>
        <end position="231"/>
    </location>
</feature>
<proteinExistence type="predicted"/>
<reference evidence="2 3" key="1">
    <citation type="submission" date="2020-07" db="EMBL/GenBank/DDBJ databases">
        <authorList>
            <person name="Sun Q."/>
        </authorList>
    </citation>
    <scope>NUCLEOTIDE SEQUENCE [LARGE SCALE GENOMIC DNA]</scope>
    <source>
        <strain evidence="2 3">MAH-1</strain>
    </source>
</reference>
<dbReference type="EMBL" id="JACBJI010000001">
    <property type="protein sequence ID" value="NYA69877.1"/>
    <property type="molecule type" value="Genomic_DNA"/>
</dbReference>
<evidence type="ECO:0000313" key="2">
    <source>
        <dbReference type="EMBL" id="NYA69877.1"/>
    </source>
</evidence>
<dbReference type="AlphaFoldDB" id="A0A7Y8Y000"/>